<dbReference type="PANTHER" id="PTHR30629:SF2">
    <property type="entry name" value="PROPHAGE INTEGRASE INTS-RELATED"/>
    <property type="match status" value="1"/>
</dbReference>
<evidence type="ECO:0000259" key="6">
    <source>
        <dbReference type="PROSITE" id="PS51898"/>
    </source>
</evidence>
<sequence length="429" mass="47908">MARNLIPGDTTLKAIKPGDERKRLNDGAGLYLLLFVKGGSHGWRFDYSFGGKRKTLSLGTYPDTTLALARSKADEARKLVSAGTDPSGVRQQAKAEQLRRREEAVRADAGLPPLHSFEAVARQWLSTIHENKVSAGHAERTRIRLEQDVFPWIGRMAIADVKAPDLLACLRRVEARGAIETAHRIKQACGQVFRFGIAEGKCARDHAADLRDALTPVNVKHRAAITDPKRAGQLLRAIYDYEGMPTTRAALKLAPLVFVRPGELRKAEWAEFDLDAAEWKIPSERMKRSKAEKANGLPHLVPLSTQAVEILRELRPLTGHGRYVFPSPRTGERPMSDNAVLSALRRMGFPKDEMTGHGFRAMARTMLAERLHVPETVIEAQLAHAVKDSLGRAYNRTEFLAQRRQMLQLWADHLDKLRVGAEIVPLMNE</sequence>
<dbReference type="GO" id="GO:0015074">
    <property type="term" value="P:DNA integration"/>
    <property type="evidence" value="ECO:0007669"/>
    <property type="project" value="UniProtKB-KW"/>
</dbReference>
<dbReference type="InterPro" id="IPR011010">
    <property type="entry name" value="DNA_brk_join_enz"/>
</dbReference>
<evidence type="ECO:0000256" key="4">
    <source>
        <dbReference type="ARBA" id="ARBA00023172"/>
    </source>
</evidence>
<dbReference type="Pfam" id="PF22022">
    <property type="entry name" value="Phage_int_M"/>
    <property type="match status" value="1"/>
</dbReference>
<dbReference type="InterPro" id="IPR025166">
    <property type="entry name" value="Integrase_DNA_bind_dom"/>
</dbReference>
<reference evidence="8" key="1">
    <citation type="submission" date="2023-01" db="EMBL/GenBank/DDBJ databases">
        <title>Whole genome sequence of Paucibacter sp. S2-9 isolated from pond sediment.</title>
        <authorList>
            <person name="Jung J.Y."/>
        </authorList>
    </citation>
    <scope>NUCLEOTIDE SEQUENCE</scope>
    <source>
        <strain evidence="8">S2-9</strain>
    </source>
</reference>
<organism evidence="8 9">
    <name type="scientific">Paucibacter sediminis</name>
    <dbReference type="NCBI Taxonomy" id="3019553"/>
    <lineage>
        <taxon>Bacteria</taxon>
        <taxon>Pseudomonadati</taxon>
        <taxon>Pseudomonadota</taxon>
        <taxon>Betaproteobacteria</taxon>
        <taxon>Burkholderiales</taxon>
        <taxon>Sphaerotilaceae</taxon>
        <taxon>Roseateles</taxon>
    </lineage>
</organism>
<evidence type="ECO:0000256" key="2">
    <source>
        <dbReference type="ARBA" id="ARBA00022908"/>
    </source>
</evidence>
<dbReference type="InterPro" id="IPR013762">
    <property type="entry name" value="Integrase-like_cat_sf"/>
</dbReference>
<dbReference type="InterPro" id="IPR053876">
    <property type="entry name" value="Phage_int_M"/>
</dbReference>
<dbReference type="Pfam" id="PF13356">
    <property type="entry name" value="Arm-DNA-bind_3"/>
    <property type="match status" value="1"/>
</dbReference>
<keyword evidence="2" id="KW-0229">DNA integration</keyword>
<comment type="similarity">
    <text evidence="1">Belongs to the 'phage' integrase family.</text>
</comment>
<gene>
    <name evidence="8" type="ORF">PFX98_17820</name>
</gene>
<dbReference type="RefSeq" id="WP_285231832.1">
    <property type="nucleotide sequence ID" value="NZ_CP116346.1"/>
</dbReference>
<keyword evidence="4" id="KW-0233">DNA recombination</keyword>
<dbReference type="EMBL" id="CP116346">
    <property type="protein sequence ID" value="WIT10758.1"/>
    <property type="molecule type" value="Genomic_DNA"/>
</dbReference>
<keyword evidence="9" id="KW-1185">Reference proteome</keyword>
<dbReference type="AlphaFoldDB" id="A0AA95NER8"/>
<dbReference type="GO" id="GO:0003677">
    <property type="term" value="F:DNA binding"/>
    <property type="evidence" value="ECO:0007669"/>
    <property type="project" value="UniProtKB-UniRule"/>
</dbReference>
<evidence type="ECO:0000256" key="5">
    <source>
        <dbReference type="PROSITE-ProRule" id="PRU01248"/>
    </source>
</evidence>
<name>A0AA95NER8_9BURK</name>
<feature type="domain" description="Core-binding (CB)" evidence="7">
    <location>
        <begin position="115"/>
        <end position="197"/>
    </location>
</feature>
<evidence type="ECO:0000256" key="3">
    <source>
        <dbReference type="ARBA" id="ARBA00023125"/>
    </source>
</evidence>
<evidence type="ECO:0000313" key="8">
    <source>
        <dbReference type="EMBL" id="WIT10758.1"/>
    </source>
</evidence>
<dbReference type="Gene3D" id="1.10.150.130">
    <property type="match status" value="1"/>
</dbReference>
<dbReference type="InterPro" id="IPR050808">
    <property type="entry name" value="Phage_Integrase"/>
</dbReference>
<proteinExistence type="inferred from homology"/>
<dbReference type="PROSITE" id="PS51900">
    <property type="entry name" value="CB"/>
    <property type="match status" value="1"/>
</dbReference>
<accession>A0AA95NER8</accession>
<feature type="domain" description="Tyr recombinase" evidence="6">
    <location>
        <begin position="220"/>
        <end position="407"/>
    </location>
</feature>
<evidence type="ECO:0000256" key="1">
    <source>
        <dbReference type="ARBA" id="ARBA00008857"/>
    </source>
</evidence>
<dbReference type="CDD" id="cd00801">
    <property type="entry name" value="INT_P4_C"/>
    <property type="match status" value="1"/>
</dbReference>
<evidence type="ECO:0000313" key="9">
    <source>
        <dbReference type="Proteomes" id="UP001177769"/>
    </source>
</evidence>
<protein>
    <submittedName>
        <fullName evidence="8">Integrase arm-type DNA-binding domain-containing protein</fullName>
    </submittedName>
</protein>
<dbReference type="SUPFAM" id="SSF56349">
    <property type="entry name" value="DNA breaking-rejoining enzymes"/>
    <property type="match status" value="1"/>
</dbReference>
<evidence type="ECO:0000259" key="7">
    <source>
        <dbReference type="PROSITE" id="PS51900"/>
    </source>
</evidence>
<dbReference type="InterPro" id="IPR002104">
    <property type="entry name" value="Integrase_catalytic"/>
</dbReference>
<keyword evidence="3 5" id="KW-0238">DNA-binding</keyword>
<dbReference type="PROSITE" id="PS51898">
    <property type="entry name" value="TYR_RECOMBINASE"/>
    <property type="match status" value="1"/>
</dbReference>
<dbReference type="InterPro" id="IPR010998">
    <property type="entry name" value="Integrase_recombinase_N"/>
</dbReference>
<dbReference type="GO" id="GO:0006310">
    <property type="term" value="P:DNA recombination"/>
    <property type="evidence" value="ECO:0007669"/>
    <property type="project" value="UniProtKB-KW"/>
</dbReference>
<dbReference type="Proteomes" id="UP001177769">
    <property type="component" value="Chromosome"/>
</dbReference>
<dbReference type="Gene3D" id="3.30.160.390">
    <property type="entry name" value="Integrase, DNA-binding domain"/>
    <property type="match status" value="1"/>
</dbReference>
<dbReference type="Pfam" id="PF00589">
    <property type="entry name" value="Phage_integrase"/>
    <property type="match status" value="1"/>
</dbReference>
<dbReference type="InterPro" id="IPR038488">
    <property type="entry name" value="Integrase_DNA-bd_sf"/>
</dbReference>
<dbReference type="KEGG" id="pais:PFX98_17820"/>
<dbReference type="InterPro" id="IPR044068">
    <property type="entry name" value="CB"/>
</dbReference>
<dbReference type="Gene3D" id="1.10.443.10">
    <property type="entry name" value="Intergrase catalytic core"/>
    <property type="match status" value="1"/>
</dbReference>
<dbReference type="PANTHER" id="PTHR30629">
    <property type="entry name" value="PROPHAGE INTEGRASE"/>
    <property type="match status" value="1"/>
</dbReference>